<dbReference type="Proteomes" id="UP000784294">
    <property type="component" value="Unassembled WGS sequence"/>
</dbReference>
<accession>A0A448X923</accession>
<name>A0A448X923_9PLAT</name>
<protein>
    <submittedName>
        <fullName evidence="2">Uncharacterized protein</fullName>
    </submittedName>
</protein>
<gene>
    <name evidence="2" type="ORF">PXEA_LOCUS24593</name>
</gene>
<sequence>MMLRGMKQTAEAEALALSSGTAEDKTDRGRGGAYDLDDEDVESENQGAIEGNDLPDEAAGGTGLDGGGLRGGRSRALRLEQRFGLPDLREDEVHKQTLCLEAYQCALVQLKQDHLDRRQGLVVGMPAVQSRWAAWEALKRIVYHRQSQVNQYMEAIKQSELINKYHKLVGFRDYQ</sequence>
<evidence type="ECO:0000256" key="1">
    <source>
        <dbReference type="SAM" id="MobiDB-lite"/>
    </source>
</evidence>
<evidence type="ECO:0000313" key="3">
    <source>
        <dbReference type="Proteomes" id="UP000784294"/>
    </source>
</evidence>
<organism evidence="2 3">
    <name type="scientific">Protopolystoma xenopodis</name>
    <dbReference type="NCBI Taxonomy" id="117903"/>
    <lineage>
        <taxon>Eukaryota</taxon>
        <taxon>Metazoa</taxon>
        <taxon>Spiralia</taxon>
        <taxon>Lophotrochozoa</taxon>
        <taxon>Platyhelminthes</taxon>
        <taxon>Monogenea</taxon>
        <taxon>Polyopisthocotylea</taxon>
        <taxon>Polystomatidea</taxon>
        <taxon>Polystomatidae</taxon>
        <taxon>Protopolystoma</taxon>
    </lineage>
</organism>
<feature type="region of interest" description="Disordered" evidence="1">
    <location>
        <begin position="1"/>
        <end position="71"/>
    </location>
</feature>
<comment type="caution">
    <text evidence="2">The sequence shown here is derived from an EMBL/GenBank/DDBJ whole genome shotgun (WGS) entry which is preliminary data.</text>
</comment>
<keyword evidence="3" id="KW-1185">Reference proteome</keyword>
<dbReference type="EMBL" id="CAAALY010119228">
    <property type="protein sequence ID" value="VEL31153.1"/>
    <property type="molecule type" value="Genomic_DNA"/>
</dbReference>
<proteinExistence type="predicted"/>
<evidence type="ECO:0000313" key="2">
    <source>
        <dbReference type="EMBL" id="VEL31153.1"/>
    </source>
</evidence>
<feature type="compositionally biased region" description="Gly residues" evidence="1">
    <location>
        <begin position="60"/>
        <end position="71"/>
    </location>
</feature>
<reference evidence="2" key="1">
    <citation type="submission" date="2018-11" db="EMBL/GenBank/DDBJ databases">
        <authorList>
            <consortium name="Pathogen Informatics"/>
        </authorList>
    </citation>
    <scope>NUCLEOTIDE SEQUENCE</scope>
</reference>
<dbReference type="AlphaFoldDB" id="A0A448X923"/>